<dbReference type="Pfam" id="PF04438">
    <property type="entry name" value="zf-HIT"/>
    <property type="match status" value="1"/>
</dbReference>
<dbReference type="GO" id="GO:0000492">
    <property type="term" value="P:box C/D snoRNP assembly"/>
    <property type="evidence" value="ECO:0007669"/>
    <property type="project" value="TreeGrafter"/>
</dbReference>
<protein>
    <recommendedName>
        <fullName evidence="9">HIT-type domain-containing protein</fullName>
    </recommendedName>
</protein>
<evidence type="ECO:0000256" key="5">
    <source>
        <dbReference type="ARBA" id="ARBA00049598"/>
    </source>
</evidence>
<dbReference type="PANTHER" id="PTHR13483:SF3">
    <property type="entry name" value="BOX C_D SNORNA PROTEIN 1"/>
    <property type="match status" value="1"/>
</dbReference>
<dbReference type="GO" id="GO:0005634">
    <property type="term" value="C:nucleus"/>
    <property type="evidence" value="ECO:0007669"/>
    <property type="project" value="TreeGrafter"/>
</dbReference>
<evidence type="ECO:0000256" key="2">
    <source>
        <dbReference type="ARBA" id="ARBA00022723"/>
    </source>
</evidence>
<evidence type="ECO:0000259" key="9">
    <source>
        <dbReference type="PROSITE" id="PS51083"/>
    </source>
</evidence>
<sequence>MSSSTEHCSSCNVCNVKYAIYTCPRCTTRTCSLPCSSAHKSSAGCSGERNKAAYIPMNRYGWGTMMDDYTLLESVGRKVEDWGREIARGRFGNGRRAVKGRGRGGGSGVGGSTTKRDVLKVQLDMRDIDMELLPVGMERRKMNESSWDFKNKTALLTIQFKFNPPRNPLAPSSQQPDPSFVLITHRNNINHTLLSLIQGHVKDRAKSKNSCPGWVKSLVLPNPSEAESFVPPQCVMPVQINSLTINPGSRPYYSFNPLESIVSLLRKTQFVEFPTIEIWEEFEGTMVNTEGTIVRQKEERPLKRRKLTSKASKVAMNGLLGAYGSEEEDEIDTRNVLSILGDYAGSDEECVDDESVIERKGEDYGDADGVTDEEMDIDLDPAALLELVRQIQDGKQLRGGVNDDNVDWGDSDDDGAVE</sequence>
<dbReference type="EMBL" id="KN838542">
    <property type="protein sequence ID" value="KIK08515.1"/>
    <property type="molecule type" value="Genomic_DNA"/>
</dbReference>
<keyword evidence="11" id="KW-1185">Reference proteome</keyword>
<evidence type="ECO:0000313" key="10">
    <source>
        <dbReference type="EMBL" id="KIK08515.1"/>
    </source>
</evidence>
<dbReference type="Pfam" id="PF25790">
    <property type="entry name" value="BCD1"/>
    <property type="match status" value="1"/>
</dbReference>
<evidence type="ECO:0000256" key="8">
    <source>
        <dbReference type="SAM" id="MobiDB-lite"/>
    </source>
</evidence>
<comment type="similarity">
    <text evidence="6">Belongs to the BCD1 family.</text>
</comment>
<proteinExistence type="inferred from homology"/>
<keyword evidence="1" id="KW-0597">Phosphoprotein</keyword>
<dbReference type="InterPro" id="IPR057721">
    <property type="entry name" value="BCD1_alpha/beta"/>
</dbReference>
<feature type="region of interest" description="Disordered" evidence="8">
    <location>
        <begin position="396"/>
        <end position="418"/>
    </location>
</feature>
<dbReference type="OrthoDB" id="272357at2759"/>
<keyword evidence="4" id="KW-0862">Zinc</keyword>
<dbReference type="CDD" id="cd23023">
    <property type="entry name" value="zf-HIT_BCD1"/>
    <property type="match status" value="1"/>
</dbReference>
<evidence type="ECO:0000256" key="7">
    <source>
        <dbReference type="PROSITE-ProRule" id="PRU00453"/>
    </source>
</evidence>
<evidence type="ECO:0000256" key="4">
    <source>
        <dbReference type="ARBA" id="ARBA00022833"/>
    </source>
</evidence>
<dbReference type="AlphaFoldDB" id="A0A0C9X8K3"/>
<feature type="compositionally biased region" description="Acidic residues" evidence="8">
    <location>
        <begin position="404"/>
        <end position="418"/>
    </location>
</feature>
<gene>
    <name evidence="10" type="ORF">K443DRAFT_128414</name>
</gene>
<evidence type="ECO:0000313" key="11">
    <source>
        <dbReference type="Proteomes" id="UP000054477"/>
    </source>
</evidence>
<dbReference type="GO" id="GO:0048254">
    <property type="term" value="P:snoRNA localization"/>
    <property type="evidence" value="ECO:0007669"/>
    <property type="project" value="TreeGrafter"/>
</dbReference>
<dbReference type="SUPFAM" id="SSF144232">
    <property type="entry name" value="HIT/MYND zinc finger-like"/>
    <property type="match status" value="1"/>
</dbReference>
<dbReference type="PROSITE" id="PS51083">
    <property type="entry name" value="ZF_HIT"/>
    <property type="match status" value="1"/>
</dbReference>
<dbReference type="GO" id="GO:0008270">
    <property type="term" value="F:zinc ion binding"/>
    <property type="evidence" value="ECO:0007669"/>
    <property type="project" value="UniProtKB-UniRule"/>
</dbReference>
<dbReference type="GO" id="GO:0000463">
    <property type="term" value="P:maturation of LSU-rRNA from tricistronic rRNA transcript (SSU-rRNA, 5.8S rRNA, LSU-rRNA)"/>
    <property type="evidence" value="ECO:0007669"/>
    <property type="project" value="TreeGrafter"/>
</dbReference>
<dbReference type="InterPro" id="IPR051639">
    <property type="entry name" value="BCD1"/>
</dbReference>
<feature type="region of interest" description="Disordered" evidence="8">
    <location>
        <begin position="94"/>
        <end position="114"/>
    </location>
</feature>
<reference evidence="10 11" key="1">
    <citation type="submission" date="2014-04" db="EMBL/GenBank/DDBJ databases">
        <authorList>
            <consortium name="DOE Joint Genome Institute"/>
            <person name="Kuo A."/>
            <person name="Kohler A."/>
            <person name="Nagy L.G."/>
            <person name="Floudas D."/>
            <person name="Copeland A."/>
            <person name="Barry K.W."/>
            <person name="Cichocki N."/>
            <person name="Veneault-Fourrey C."/>
            <person name="LaButti K."/>
            <person name="Lindquist E.A."/>
            <person name="Lipzen A."/>
            <person name="Lundell T."/>
            <person name="Morin E."/>
            <person name="Murat C."/>
            <person name="Sun H."/>
            <person name="Tunlid A."/>
            <person name="Henrissat B."/>
            <person name="Grigoriev I.V."/>
            <person name="Hibbett D.S."/>
            <person name="Martin F."/>
            <person name="Nordberg H.P."/>
            <person name="Cantor M.N."/>
            <person name="Hua S.X."/>
        </authorList>
    </citation>
    <scope>NUCLEOTIDE SEQUENCE [LARGE SCALE GENOMIC DNA]</scope>
    <source>
        <strain evidence="10 11">LaAM-08-1</strain>
    </source>
</reference>
<dbReference type="STRING" id="1095629.A0A0C9X8K3"/>
<dbReference type="Proteomes" id="UP000054477">
    <property type="component" value="Unassembled WGS sequence"/>
</dbReference>
<dbReference type="GO" id="GO:0070761">
    <property type="term" value="C:pre-snoRNP complex"/>
    <property type="evidence" value="ECO:0007669"/>
    <property type="project" value="TreeGrafter"/>
</dbReference>
<accession>A0A0C9X8K3</accession>
<comment type="function">
    <text evidence="5">Required for box C/D snoRNAs accumulation involved in snoRNA processing, snoRNA transport to the nucleolus and ribosome biogenesis.</text>
</comment>
<name>A0A0C9X8K3_9AGAR</name>
<organism evidence="10 11">
    <name type="scientific">Laccaria amethystina LaAM-08-1</name>
    <dbReference type="NCBI Taxonomy" id="1095629"/>
    <lineage>
        <taxon>Eukaryota</taxon>
        <taxon>Fungi</taxon>
        <taxon>Dikarya</taxon>
        <taxon>Basidiomycota</taxon>
        <taxon>Agaricomycotina</taxon>
        <taxon>Agaricomycetes</taxon>
        <taxon>Agaricomycetidae</taxon>
        <taxon>Agaricales</taxon>
        <taxon>Agaricineae</taxon>
        <taxon>Hydnangiaceae</taxon>
        <taxon>Laccaria</taxon>
    </lineage>
</organism>
<dbReference type="InterPro" id="IPR007529">
    <property type="entry name" value="Znf_HIT"/>
</dbReference>
<feature type="domain" description="HIT-type" evidence="9">
    <location>
        <begin position="11"/>
        <end position="45"/>
    </location>
</feature>
<evidence type="ECO:0000256" key="6">
    <source>
        <dbReference type="ARBA" id="ARBA00049654"/>
    </source>
</evidence>
<dbReference type="Gene3D" id="3.30.60.190">
    <property type="match status" value="1"/>
</dbReference>
<evidence type="ECO:0000256" key="3">
    <source>
        <dbReference type="ARBA" id="ARBA00022771"/>
    </source>
</evidence>
<evidence type="ECO:0000256" key="1">
    <source>
        <dbReference type="ARBA" id="ARBA00022553"/>
    </source>
</evidence>
<dbReference type="PANTHER" id="PTHR13483">
    <property type="entry name" value="BOX C_D SNORNA PROTEIN 1-RELATED"/>
    <property type="match status" value="1"/>
</dbReference>
<keyword evidence="3 7" id="KW-0863">Zinc-finger</keyword>
<keyword evidence="2" id="KW-0479">Metal-binding</keyword>
<dbReference type="HOGENOM" id="CLU_025524_1_0_1"/>
<reference evidence="11" key="2">
    <citation type="submission" date="2015-01" db="EMBL/GenBank/DDBJ databases">
        <title>Evolutionary Origins and Diversification of the Mycorrhizal Mutualists.</title>
        <authorList>
            <consortium name="DOE Joint Genome Institute"/>
            <consortium name="Mycorrhizal Genomics Consortium"/>
            <person name="Kohler A."/>
            <person name="Kuo A."/>
            <person name="Nagy L.G."/>
            <person name="Floudas D."/>
            <person name="Copeland A."/>
            <person name="Barry K.W."/>
            <person name="Cichocki N."/>
            <person name="Veneault-Fourrey C."/>
            <person name="LaButti K."/>
            <person name="Lindquist E.A."/>
            <person name="Lipzen A."/>
            <person name="Lundell T."/>
            <person name="Morin E."/>
            <person name="Murat C."/>
            <person name="Riley R."/>
            <person name="Ohm R."/>
            <person name="Sun H."/>
            <person name="Tunlid A."/>
            <person name="Henrissat B."/>
            <person name="Grigoriev I.V."/>
            <person name="Hibbett D.S."/>
            <person name="Martin F."/>
        </authorList>
    </citation>
    <scope>NUCLEOTIDE SEQUENCE [LARGE SCALE GENOMIC DNA]</scope>
    <source>
        <strain evidence="11">LaAM-08-1</strain>
    </source>
</reference>